<feature type="compositionally biased region" description="Basic residues" evidence="1">
    <location>
        <begin position="90"/>
        <end position="100"/>
    </location>
</feature>
<accession>A0A8D8AE44</accession>
<dbReference type="EMBL" id="HBUE01151878">
    <property type="protein sequence ID" value="CAG6505729.1"/>
    <property type="molecule type" value="Transcribed_RNA"/>
</dbReference>
<reference evidence="2" key="1">
    <citation type="submission" date="2021-05" db="EMBL/GenBank/DDBJ databases">
        <authorList>
            <person name="Alioto T."/>
            <person name="Alioto T."/>
            <person name="Gomez Garrido J."/>
        </authorList>
    </citation>
    <scope>NUCLEOTIDE SEQUENCE</scope>
</reference>
<evidence type="ECO:0000313" key="2">
    <source>
        <dbReference type="EMBL" id="CAG6455431.1"/>
    </source>
</evidence>
<proteinExistence type="predicted"/>
<evidence type="ECO:0000256" key="1">
    <source>
        <dbReference type="SAM" id="MobiDB-lite"/>
    </source>
</evidence>
<dbReference type="AlphaFoldDB" id="A0A8D8AE44"/>
<feature type="region of interest" description="Disordered" evidence="1">
    <location>
        <begin position="83"/>
        <end position="119"/>
    </location>
</feature>
<dbReference type="EMBL" id="HBUE01256879">
    <property type="protein sequence ID" value="CAG6557028.1"/>
    <property type="molecule type" value="Transcribed_RNA"/>
</dbReference>
<name>A0A8D8AE44_CULPI</name>
<feature type="compositionally biased region" description="Basic and acidic residues" evidence="1">
    <location>
        <begin position="101"/>
        <end position="118"/>
    </location>
</feature>
<protein>
    <submittedName>
        <fullName evidence="2">(northern house mosquito) hypothetical protein</fullName>
    </submittedName>
</protein>
<dbReference type="EMBL" id="HBUE01028487">
    <property type="protein sequence ID" value="CAG6455431.1"/>
    <property type="molecule type" value="Transcribed_RNA"/>
</dbReference>
<sequence>MNKKIGTHFFAKRNRYVAISPLRRLPLLFLHADWLNKPFPIILSERREIDVSKITSTQAHNFLTAEESTSSGSCRIRRDSRNFPRSTTWRGRRNGSGRRRNGTDYRCRPSRKNVRDRCGQAADPGMLRLTASRRGLRVDREPVPFGSSWLWLR</sequence>
<organism evidence="2">
    <name type="scientific">Culex pipiens</name>
    <name type="common">House mosquito</name>
    <dbReference type="NCBI Taxonomy" id="7175"/>
    <lineage>
        <taxon>Eukaryota</taxon>
        <taxon>Metazoa</taxon>
        <taxon>Ecdysozoa</taxon>
        <taxon>Arthropoda</taxon>
        <taxon>Hexapoda</taxon>
        <taxon>Insecta</taxon>
        <taxon>Pterygota</taxon>
        <taxon>Neoptera</taxon>
        <taxon>Endopterygota</taxon>
        <taxon>Diptera</taxon>
        <taxon>Nematocera</taxon>
        <taxon>Culicoidea</taxon>
        <taxon>Culicidae</taxon>
        <taxon>Culicinae</taxon>
        <taxon>Culicini</taxon>
        <taxon>Culex</taxon>
        <taxon>Culex</taxon>
    </lineage>
</organism>